<accession>A0A7C4KF75</accession>
<sequence length="208" mass="23106">MIDSSIAMFKYILHWVFAFLLGGSLNLLGQQVLIDSPRPGEALQGQVSIIGTTDIEGIQSFEVSFAYQRDDTNTWFLIGQGEGVFRSQTLAVWDTTTISDGIYRLRIRAFLNDGRTLESVITGLRVRNYTPIETNTPEPDRTSSMGEATTRPTDYLPMKLTGTVEAERDIQVTTSMLGNSLVRGGFIALVVFIILAVYLGLRSLFRRG</sequence>
<evidence type="ECO:0000256" key="2">
    <source>
        <dbReference type="SAM" id="Phobius"/>
    </source>
</evidence>
<gene>
    <name evidence="3" type="ORF">ENT37_00245</name>
</gene>
<comment type="caution">
    <text evidence="3">The sequence shown here is derived from an EMBL/GenBank/DDBJ whole genome shotgun (WGS) entry which is preliminary data.</text>
</comment>
<dbReference type="AlphaFoldDB" id="A0A7C4KF75"/>
<keyword evidence="2" id="KW-1133">Transmembrane helix</keyword>
<feature type="transmembrane region" description="Helical" evidence="2">
    <location>
        <begin position="12"/>
        <end position="29"/>
    </location>
</feature>
<evidence type="ECO:0000256" key="1">
    <source>
        <dbReference type="SAM" id="MobiDB-lite"/>
    </source>
</evidence>
<reference evidence="3" key="1">
    <citation type="journal article" date="2020" name="mSystems">
        <title>Genome- and Community-Level Interaction Insights into Carbon Utilization and Element Cycling Functions of Hydrothermarchaeota in Hydrothermal Sediment.</title>
        <authorList>
            <person name="Zhou Z."/>
            <person name="Liu Y."/>
            <person name="Xu W."/>
            <person name="Pan J."/>
            <person name="Luo Z.H."/>
            <person name="Li M."/>
        </authorList>
    </citation>
    <scope>NUCLEOTIDE SEQUENCE [LARGE SCALE GENOMIC DNA]</scope>
    <source>
        <strain evidence="3">SpSt-573</strain>
    </source>
</reference>
<evidence type="ECO:0000313" key="3">
    <source>
        <dbReference type="EMBL" id="HGS20282.1"/>
    </source>
</evidence>
<feature type="transmembrane region" description="Helical" evidence="2">
    <location>
        <begin position="181"/>
        <end position="201"/>
    </location>
</feature>
<protein>
    <submittedName>
        <fullName evidence="3">Uncharacterized protein</fullName>
    </submittedName>
</protein>
<keyword evidence="2" id="KW-0812">Transmembrane</keyword>
<proteinExistence type="predicted"/>
<name>A0A7C4KF75_9CHLR</name>
<feature type="region of interest" description="Disordered" evidence="1">
    <location>
        <begin position="131"/>
        <end position="152"/>
    </location>
</feature>
<dbReference type="EMBL" id="DSYK01000011">
    <property type="protein sequence ID" value="HGS20282.1"/>
    <property type="molecule type" value="Genomic_DNA"/>
</dbReference>
<organism evidence="3">
    <name type="scientific">Anaerolinea thermolimosa</name>
    <dbReference type="NCBI Taxonomy" id="229919"/>
    <lineage>
        <taxon>Bacteria</taxon>
        <taxon>Bacillati</taxon>
        <taxon>Chloroflexota</taxon>
        <taxon>Anaerolineae</taxon>
        <taxon>Anaerolineales</taxon>
        <taxon>Anaerolineaceae</taxon>
        <taxon>Anaerolinea</taxon>
    </lineage>
</organism>
<keyword evidence="2" id="KW-0472">Membrane</keyword>